<dbReference type="Proteomes" id="UP001465976">
    <property type="component" value="Unassembled WGS sequence"/>
</dbReference>
<keyword evidence="3" id="KW-1185">Reference proteome</keyword>
<keyword evidence="1" id="KW-1133">Transmembrane helix</keyword>
<reference evidence="2 3" key="1">
    <citation type="submission" date="2024-02" db="EMBL/GenBank/DDBJ databases">
        <title>A draft genome for the cacao thread blight pathogen Marasmius crinis-equi.</title>
        <authorList>
            <person name="Cohen S.P."/>
            <person name="Baruah I.K."/>
            <person name="Amoako-Attah I."/>
            <person name="Bukari Y."/>
            <person name="Meinhardt L.W."/>
            <person name="Bailey B.A."/>
        </authorList>
    </citation>
    <scope>NUCLEOTIDE SEQUENCE [LARGE SCALE GENOMIC DNA]</scope>
    <source>
        <strain evidence="2 3">GH-76</strain>
    </source>
</reference>
<evidence type="ECO:0000313" key="2">
    <source>
        <dbReference type="EMBL" id="KAL0564444.1"/>
    </source>
</evidence>
<protein>
    <submittedName>
        <fullName evidence="2">Uncharacterized protein</fullName>
    </submittedName>
</protein>
<proteinExistence type="predicted"/>
<evidence type="ECO:0000256" key="1">
    <source>
        <dbReference type="SAM" id="Phobius"/>
    </source>
</evidence>
<comment type="caution">
    <text evidence="2">The sequence shown here is derived from an EMBL/GenBank/DDBJ whole genome shotgun (WGS) entry which is preliminary data.</text>
</comment>
<accession>A0ABR3ENJ3</accession>
<keyword evidence="1" id="KW-0472">Membrane</keyword>
<feature type="transmembrane region" description="Helical" evidence="1">
    <location>
        <begin position="415"/>
        <end position="436"/>
    </location>
</feature>
<keyword evidence="1" id="KW-0812">Transmembrane</keyword>
<evidence type="ECO:0000313" key="3">
    <source>
        <dbReference type="Proteomes" id="UP001465976"/>
    </source>
</evidence>
<gene>
    <name evidence="2" type="ORF">V5O48_017603</name>
</gene>
<dbReference type="EMBL" id="JBAHYK010002781">
    <property type="protein sequence ID" value="KAL0564444.1"/>
    <property type="molecule type" value="Genomic_DNA"/>
</dbReference>
<name>A0ABR3ENJ3_9AGAR</name>
<sequence>MITLGLSEPTAEQMNNCAEPLAQEICALKNGVPNRALRLEFLLLSDCTGVKMEMYNEDNKEIVEEEVFADLVCNNSNTPGAQKFSGLAGHSSDMNPCPLSGIGTNGGCTASRQTPNFRSALPLSIPSPQIALDDSKILAYLSPTNQSYQKLVTPQTLDYQAHSTAILSLCLPSGVILVISFPHKYKLGFKLREDGFNLKQKFYAKKEPHRVDEILARHGVQFSALDWILGWHPSKQTALDFMHCVFLGEDLLLWSSRIVVWLFTRILFNGHMFYGAGPHSGRQRFEDAVNSIKWPSHITRVPKNLGENQSLKKADEWRNLLTVTPVILWLSWRNLNNNNIPDTEPPVAPSEVIKAKHSRKRKSLYDIILMLCAGVQILSMRKISIHEARAGVAHISNYCRGLLLLGAELSINHHLAMHFLAMFKLFGPVYTWWLFAYKRFNDAHPKELAAVQQIINTKRNNQQGSMMTELRIFQSQASTELISLPRCIRKSPIDLHNITLEDAPPTMTVYSLLLEFYSDLWPELELRHQFSHAGGGGLSFVGDKVARSLSYIRKDGL</sequence>
<organism evidence="2 3">
    <name type="scientific">Marasmius crinis-equi</name>
    <dbReference type="NCBI Taxonomy" id="585013"/>
    <lineage>
        <taxon>Eukaryota</taxon>
        <taxon>Fungi</taxon>
        <taxon>Dikarya</taxon>
        <taxon>Basidiomycota</taxon>
        <taxon>Agaricomycotina</taxon>
        <taxon>Agaricomycetes</taxon>
        <taxon>Agaricomycetidae</taxon>
        <taxon>Agaricales</taxon>
        <taxon>Marasmiineae</taxon>
        <taxon>Marasmiaceae</taxon>
        <taxon>Marasmius</taxon>
    </lineage>
</organism>